<protein>
    <submittedName>
        <fullName evidence="1">Uncharacterized protein</fullName>
    </submittedName>
</protein>
<name>A0A7U2EVR0_PHANO</name>
<dbReference type="EMBL" id="CP069025">
    <property type="protein sequence ID" value="QRC93681.1"/>
    <property type="molecule type" value="Genomic_DNA"/>
</dbReference>
<proteinExistence type="predicted"/>
<dbReference type="AlphaFoldDB" id="A0A7U2EVR0"/>
<evidence type="ECO:0000313" key="2">
    <source>
        <dbReference type="Proteomes" id="UP000663193"/>
    </source>
</evidence>
<organism evidence="1 2">
    <name type="scientific">Phaeosphaeria nodorum (strain SN15 / ATCC MYA-4574 / FGSC 10173)</name>
    <name type="common">Glume blotch fungus</name>
    <name type="synonym">Parastagonospora nodorum</name>
    <dbReference type="NCBI Taxonomy" id="321614"/>
    <lineage>
        <taxon>Eukaryota</taxon>
        <taxon>Fungi</taxon>
        <taxon>Dikarya</taxon>
        <taxon>Ascomycota</taxon>
        <taxon>Pezizomycotina</taxon>
        <taxon>Dothideomycetes</taxon>
        <taxon>Pleosporomycetidae</taxon>
        <taxon>Pleosporales</taxon>
        <taxon>Pleosporineae</taxon>
        <taxon>Phaeosphaeriaceae</taxon>
        <taxon>Parastagonospora</taxon>
    </lineage>
</organism>
<sequence>MRLSSLSICGAIKRSISTAMYIPLNSTLKPPIDLVGEVAASNTLVHEQAQLLLAVASAR</sequence>
<accession>A0A7U2EVR0</accession>
<dbReference type="Proteomes" id="UP000663193">
    <property type="component" value="Chromosome 3"/>
</dbReference>
<gene>
    <name evidence="1" type="ORF">JI435_038860</name>
</gene>
<evidence type="ECO:0000313" key="1">
    <source>
        <dbReference type="EMBL" id="QRC93681.1"/>
    </source>
</evidence>
<dbReference type="VEuPathDB" id="FungiDB:JI435_038860"/>
<reference evidence="2" key="1">
    <citation type="journal article" date="2021" name="BMC Genomics">
        <title>Chromosome-level genome assembly and manually-curated proteome of model necrotroph Parastagonospora nodorum Sn15 reveals a genome-wide trove of candidate effector homologs, and redundancy of virulence-related functions within an accessory chromosome.</title>
        <authorList>
            <person name="Bertazzoni S."/>
            <person name="Jones D.A.B."/>
            <person name="Phan H.T."/>
            <person name="Tan K.-C."/>
            <person name="Hane J.K."/>
        </authorList>
    </citation>
    <scope>NUCLEOTIDE SEQUENCE [LARGE SCALE GENOMIC DNA]</scope>
    <source>
        <strain evidence="2">SN15 / ATCC MYA-4574 / FGSC 10173)</strain>
    </source>
</reference>
<keyword evidence="2" id="KW-1185">Reference proteome</keyword>